<reference evidence="2 3" key="1">
    <citation type="submission" date="2024-01" db="EMBL/GenBank/DDBJ databases">
        <title>A draft genome for a cacao thread blight-causing isolate of Paramarasmius palmivorus.</title>
        <authorList>
            <person name="Baruah I.K."/>
            <person name="Bukari Y."/>
            <person name="Amoako-Attah I."/>
            <person name="Meinhardt L.W."/>
            <person name="Bailey B.A."/>
            <person name="Cohen S.P."/>
        </authorList>
    </citation>
    <scope>NUCLEOTIDE SEQUENCE [LARGE SCALE GENOMIC DNA]</scope>
    <source>
        <strain evidence="2 3">GH-12</strain>
    </source>
</reference>
<evidence type="ECO:0000256" key="1">
    <source>
        <dbReference type="SAM" id="Coils"/>
    </source>
</evidence>
<dbReference type="Proteomes" id="UP001383192">
    <property type="component" value="Unassembled WGS sequence"/>
</dbReference>
<dbReference type="PANTHER" id="PTHR38926">
    <property type="entry name" value="F-BOX DOMAIN CONTAINING PROTEIN, EXPRESSED"/>
    <property type="match status" value="1"/>
</dbReference>
<comment type="caution">
    <text evidence="2">The sequence shown here is derived from an EMBL/GenBank/DDBJ whole genome shotgun (WGS) entry which is preliminary data.</text>
</comment>
<evidence type="ECO:0000313" key="2">
    <source>
        <dbReference type="EMBL" id="KAK7043141.1"/>
    </source>
</evidence>
<protein>
    <recommendedName>
        <fullName evidence="4">F-box domain-containing protein</fullName>
    </recommendedName>
</protein>
<keyword evidence="1" id="KW-0175">Coiled coil</keyword>
<gene>
    <name evidence="2" type="ORF">VNI00_008495</name>
</gene>
<evidence type="ECO:0008006" key="4">
    <source>
        <dbReference type="Google" id="ProtNLM"/>
    </source>
</evidence>
<sequence>MTLPTSPFLSRIGTTLDTSPEERLVIQRLISDGEKRLQVIQDEISKLQAEQDEVKKFIEDHRAFVSPIRLLHADILREIFYQCLPQRELPKCRAREAPLLLTTVCRGWREVVITTPNLWNRVDISLPRLYDPPITDQFRSLMRAWEEGIVIWLERSGKMPLELSFSAEGMAGGWGWSGNWNIDGESCEELEQLYANVMRCLLAHASRWKSLCLNAPSTVWETFASLAEDLPWLESFKTNGLVHSTMDTRGQPLALLIKRSPSLRMLHFQHAFSHLPVRWNFLTKVSSRLRALSLRHYTVSAQIDPENLWHAVPLVTLPNLLSLNIQFSEDRVDHGIETLTVALQQIFDSIVAPKLTHLCAMLSRRRLGNIDTPLNRVPFLDFLERSGCTLQSLALDLPLVDDALIHLLAATASLEQLKLQMSGASRYRFSGQIPMTLNDTIIHALTPSSTNTDILCPNLEVFMHGSCVSSSVEALLAFAKARSLESEYSTVRRLRRLQVHFDRFIENEEMQPSLESLRKKGMSIQWVSPSRRRNAVMSGYQAPPVAQFQEYVHSTDIWWPNSSQSPTHGPINAKQAPCKAAFAREMKEKLICDGSRLSGGCYLLHATMILPTSPFLSQIGTAYDPSPQERLDIQELITSREKRLQAIQDEISKLQAEEEDVNKFIEGHRTLVSPIRRLHPDILHEIFYHCLPQKELPKCRASEAPLLLTVVCRAWRNIAITTPNLWNRIHISLPRPYDPPLTDKFRALMHSWEEGIQIWLERSGTMPIQLSFSAEDAAGSWGWNANWSAGIDWNMDAESGAELERLYASIVRRLLAHASRWQSLSFDAPNAVWEPLASLSEQLPWLERFKTGCSIYSALEARGRPLANLITRSPSLRIFHSQDAFSRLPVRWNCLTEVVLSEPSFSTTVQLSQAMEIFSLSGASLRHYTVSARIDPENTFHAIPLVTLPNLLTLNIQLSEGRPGLGVETLAMHLQQIFDSIATPKLTHFCVMLTRHRLGVEHIDSFTRVPFLGLLERSGCTLQSLNLDLPVVDDALLHLLSGMTSLKQLKLQMSGVSRYRFSTWTPRPLRDTIIHALTPSSTNIDVLCPNLEVFMHGFCSSSSVDSLLALANARSPESGCSTVCGLERFQAHFDRFIESKEVQPRLEALRKEGMSIQWVSPSNRRDEILPGRFGTNYGPSPQEIVEIRQVLDEPNKQLRAIEAEIARLQAQHDELRTFIDNHNALLSPIRRAPTDILREIFVHCLPDEHLPCRNLREAPLLLTGICKGWREVAVTTPALWNRIHISHSFPSSSRDLPSFRSLMQMRTQGVVLWLRRAGSLPLAISLYATLPSEVLGVRFPYERRDLEELEVIYVDSVRHLLQCSSRWGSISLDAPWCIVKLLQNHQFNEQLGALTSFRFMIGDREPHGSDLHPLTNILTQSSESLRVLHVEGRFILPICCLRNLTEVTLLGIEPKILHALLLSCKSLRRCTVTVWMSGRNVAATNVDGGLAANVLPYLHTLNLTLGDRQCHREIFAFLGALMAPALSNLRLADKYSTYAVETLAIVSFVERSGCTLKSFEPDFPMTTGEMANLLSVMPFLSTFHFHCHTLSEHGTGADAAAFAHLLSTPGPILPLLETISLFYCAPSDVEPLLAFAEARLISEDGQPPKLRKMKATFRRFLCDVEIPSRLEGLRTRGLSVQWSSPKDNRGKIVVRDDPLIGFDQPIRESSYYLEHIY</sequence>
<name>A0AAW0CTJ5_9AGAR</name>
<feature type="coiled-coil region" evidence="1">
    <location>
        <begin position="1191"/>
        <end position="1218"/>
    </location>
</feature>
<accession>A0AAW0CTJ5</accession>
<dbReference type="PANTHER" id="PTHR38926:SF5">
    <property type="entry name" value="F-BOX AND LEUCINE-RICH REPEAT PROTEIN 6"/>
    <property type="match status" value="1"/>
</dbReference>
<proteinExistence type="predicted"/>
<dbReference type="Gene3D" id="1.20.1280.50">
    <property type="match status" value="1"/>
</dbReference>
<evidence type="ECO:0000313" key="3">
    <source>
        <dbReference type="Proteomes" id="UP001383192"/>
    </source>
</evidence>
<dbReference type="EMBL" id="JAYKXP010000029">
    <property type="protein sequence ID" value="KAK7043141.1"/>
    <property type="molecule type" value="Genomic_DNA"/>
</dbReference>
<organism evidence="2 3">
    <name type="scientific">Paramarasmius palmivorus</name>
    <dbReference type="NCBI Taxonomy" id="297713"/>
    <lineage>
        <taxon>Eukaryota</taxon>
        <taxon>Fungi</taxon>
        <taxon>Dikarya</taxon>
        <taxon>Basidiomycota</taxon>
        <taxon>Agaricomycotina</taxon>
        <taxon>Agaricomycetes</taxon>
        <taxon>Agaricomycetidae</taxon>
        <taxon>Agaricales</taxon>
        <taxon>Marasmiineae</taxon>
        <taxon>Marasmiaceae</taxon>
        <taxon>Paramarasmius</taxon>
    </lineage>
</organism>
<keyword evidence="3" id="KW-1185">Reference proteome</keyword>